<evidence type="ECO:0000313" key="6">
    <source>
        <dbReference type="EMBL" id="THF78982.1"/>
    </source>
</evidence>
<dbReference type="OrthoDB" id="5295733at2"/>
<dbReference type="PANTHER" id="PTHR30238">
    <property type="entry name" value="MEMBRANE BOUND PREDICTED REDOX MODULATOR"/>
    <property type="match status" value="1"/>
</dbReference>
<evidence type="ECO:0000256" key="1">
    <source>
        <dbReference type="ARBA" id="ARBA00004141"/>
    </source>
</evidence>
<comment type="similarity">
    <text evidence="2">Belongs to the TerC family.</text>
</comment>
<dbReference type="Pfam" id="PF03741">
    <property type="entry name" value="TerC"/>
    <property type="match status" value="1"/>
</dbReference>
<dbReference type="NCBIfam" id="TIGR03717">
    <property type="entry name" value="R_switched_YjbE"/>
    <property type="match status" value="1"/>
</dbReference>
<dbReference type="RefSeq" id="WP_136355182.1">
    <property type="nucleotide sequence ID" value="NZ_CP046266.1"/>
</dbReference>
<evidence type="ECO:0000313" key="7">
    <source>
        <dbReference type="Proteomes" id="UP000310334"/>
    </source>
</evidence>
<name>A0A4S4C0I4_9BACI</name>
<dbReference type="GO" id="GO:0016020">
    <property type="term" value="C:membrane"/>
    <property type="evidence" value="ECO:0007669"/>
    <property type="project" value="UniProtKB-SubCell"/>
</dbReference>
<evidence type="ECO:0000256" key="5">
    <source>
        <dbReference type="ARBA" id="ARBA00023136"/>
    </source>
</evidence>
<keyword evidence="7" id="KW-1185">Reference proteome</keyword>
<gene>
    <name evidence="6" type="ORF">E6W99_14800</name>
</gene>
<proteinExistence type="inferred from homology"/>
<comment type="caution">
    <text evidence="6">The sequence shown here is derived from an EMBL/GenBank/DDBJ whole genome shotgun (WGS) entry which is preliminary data.</text>
</comment>
<reference evidence="6 7" key="1">
    <citation type="submission" date="2019-04" db="EMBL/GenBank/DDBJ databases">
        <title>Bacillus sediminilitoris sp. nov., isolated from a tidal flat sediment on the East China Sea.</title>
        <authorList>
            <person name="Wei Y."/>
            <person name="Mao H."/>
            <person name="Fang J."/>
        </authorList>
    </citation>
    <scope>NUCLEOTIDE SEQUENCE [LARGE SCALE GENOMIC DNA]</scope>
    <source>
        <strain evidence="6 7">DSL-17</strain>
    </source>
</reference>
<evidence type="ECO:0000256" key="2">
    <source>
        <dbReference type="ARBA" id="ARBA00007511"/>
    </source>
</evidence>
<protein>
    <submittedName>
        <fullName evidence="6">TerC family protein</fullName>
    </submittedName>
</protein>
<accession>A0A4S4C0I4</accession>
<sequence length="226" mass="24889">MEQEFFLSLLVIIGIDLVLGADNAVVIAMACRNLPVVQRNKAIILGTMLAIVIRILITLIAVYLLKIPFLQLIGGVFLLYIAFHLITGREDDTNKIKSHGSLWKAIQTIVIADLLMGFDNVIAVAGAAQGHMILVAIGLFISIPIIIWGSKIILVLLTKYPFLIYVGGGLLAFTAGKMIIEEHQLQTIYMTHPTIAQSLPFLTTSFILFAGILYQQIVQVFSQRKT</sequence>
<keyword evidence="5" id="KW-0472">Membrane</keyword>
<dbReference type="Proteomes" id="UP000310334">
    <property type="component" value="Unassembled WGS sequence"/>
</dbReference>
<evidence type="ECO:0000256" key="4">
    <source>
        <dbReference type="ARBA" id="ARBA00022989"/>
    </source>
</evidence>
<dbReference type="InterPro" id="IPR005496">
    <property type="entry name" value="Integral_membrane_TerC"/>
</dbReference>
<evidence type="ECO:0000256" key="3">
    <source>
        <dbReference type="ARBA" id="ARBA00022692"/>
    </source>
</evidence>
<dbReference type="EMBL" id="SSNT01000010">
    <property type="protein sequence ID" value="THF78982.1"/>
    <property type="molecule type" value="Genomic_DNA"/>
</dbReference>
<comment type="subcellular location">
    <subcellularLocation>
        <location evidence="1">Membrane</location>
        <topology evidence="1">Multi-pass membrane protein</topology>
    </subcellularLocation>
</comment>
<keyword evidence="4" id="KW-1133">Transmembrane helix</keyword>
<keyword evidence="3" id="KW-0812">Transmembrane</keyword>
<dbReference type="InterPro" id="IPR022301">
    <property type="entry name" value="Integral_membrane_YjbE"/>
</dbReference>
<dbReference type="AlphaFoldDB" id="A0A4S4C0I4"/>
<organism evidence="6 7">
    <name type="scientific">Metabacillus sediminilitoris</name>
    <dbReference type="NCBI Taxonomy" id="2567941"/>
    <lineage>
        <taxon>Bacteria</taxon>
        <taxon>Bacillati</taxon>
        <taxon>Bacillota</taxon>
        <taxon>Bacilli</taxon>
        <taxon>Bacillales</taxon>
        <taxon>Bacillaceae</taxon>
        <taxon>Metabacillus</taxon>
    </lineage>
</organism>
<dbReference type="PANTHER" id="PTHR30238:SF4">
    <property type="entry name" value="SLL1022 PROTEIN"/>
    <property type="match status" value="1"/>
</dbReference>